<proteinExistence type="predicted"/>
<dbReference type="EMBL" id="JAPTGB010000014">
    <property type="protein sequence ID" value="MCZ0860998.1"/>
    <property type="molecule type" value="Genomic_DNA"/>
</dbReference>
<comment type="caution">
    <text evidence="1">The sequence shown here is derived from an EMBL/GenBank/DDBJ whole genome shotgun (WGS) entry which is preliminary data.</text>
</comment>
<keyword evidence="2" id="KW-1185">Reference proteome</keyword>
<gene>
    <name evidence="1" type="ORF">O0S10_07135</name>
</gene>
<evidence type="ECO:0008006" key="3">
    <source>
        <dbReference type="Google" id="ProtNLM"/>
    </source>
</evidence>
<dbReference type="InterPro" id="IPR024079">
    <property type="entry name" value="MetalloPept_cat_dom_sf"/>
</dbReference>
<sequence>MTVILLLSVVFILPVSAESSGTSDSLIFSVSGKTNVVDPQTATMRNSGSVIDYGPLHIPKIVIASSDAMKASGTRAANTEIYDLVTFNSLIPVRSDTVTMPITLYGQTYTINLKKSNYDDLGADGRDSYQGTISGMSDSVVLFTVTDQNLLYGTVRFGNQSIVIYPVQNREYTARTVMPLHVVYSEKDLLQPSEPVPFCGNTDNMTSPPLITANSELSATRGGEYDWAYVDLLIVTDKNFYDLEADWIACAKDYLSEANYQFQRPDIKVVLRGSYLVSVQSMIEMSNDPRSVTDPYQLVMDKFPKEYLIMAQKDVCVYLGGKDASPTSPGYEYAQGMGANRHTWSQMVEDNSPGMYDGNRHSRVYNFIHEIGHTLHAYHELAYEWWDLVPPFRHITVMCGMYIGDSIQWDFSSSVPEYNGDATHDNAFVIRVYKHEVAALA</sequence>
<accession>A0ABT4IGX4</accession>
<protein>
    <recommendedName>
        <fullName evidence="3">Peptidase M12B domain-containing protein</fullName>
    </recommendedName>
</protein>
<evidence type="ECO:0000313" key="2">
    <source>
        <dbReference type="Proteomes" id="UP001141422"/>
    </source>
</evidence>
<reference evidence="1" key="1">
    <citation type="submission" date="2022-12" db="EMBL/GenBank/DDBJ databases">
        <title>Isolation and characterisation of novel Methanocorpusculum spp. from native Australian herbivores indicates the genus is ancestrally host-associated.</title>
        <authorList>
            <person name="Volmer J.G."/>
            <person name="Soo R.M."/>
            <person name="Evans P.N."/>
            <person name="Hoedt E.C."/>
            <person name="Astorga Alsina A.L."/>
            <person name="Woodcroft B.J."/>
            <person name="Tyson G.W."/>
            <person name="Hugenholtz P."/>
            <person name="Morrison M."/>
        </authorList>
    </citation>
    <scope>NUCLEOTIDE SEQUENCE</scope>
    <source>
        <strain evidence="1">MG</strain>
    </source>
</reference>
<dbReference type="Gene3D" id="3.40.390.10">
    <property type="entry name" value="Collagenase (Catalytic Domain)"/>
    <property type="match status" value="1"/>
</dbReference>
<evidence type="ECO:0000313" key="1">
    <source>
        <dbReference type="EMBL" id="MCZ0860998.1"/>
    </source>
</evidence>
<organism evidence="1 2">
    <name type="scientific">Methanocorpusculum petauri</name>
    <dbReference type="NCBI Taxonomy" id="3002863"/>
    <lineage>
        <taxon>Archaea</taxon>
        <taxon>Methanobacteriati</taxon>
        <taxon>Methanobacteriota</taxon>
        <taxon>Stenosarchaea group</taxon>
        <taxon>Methanomicrobia</taxon>
        <taxon>Methanomicrobiales</taxon>
        <taxon>Methanocorpusculaceae</taxon>
        <taxon>Methanocorpusculum</taxon>
    </lineage>
</organism>
<dbReference type="Proteomes" id="UP001141422">
    <property type="component" value="Unassembled WGS sequence"/>
</dbReference>
<name>A0ABT4IGX4_9EURY</name>
<dbReference type="SUPFAM" id="SSF55486">
    <property type="entry name" value="Metalloproteases ('zincins'), catalytic domain"/>
    <property type="match status" value="1"/>
</dbReference>